<dbReference type="RefSeq" id="YP_007010720.1">
    <property type="nucleotide sequence ID" value="NC_019543.1"/>
</dbReference>
<keyword evidence="2" id="KW-0378">Hydrolase</keyword>
<evidence type="ECO:0000259" key="1">
    <source>
        <dbReference type="SMART" id="SM00496"/>
    </source>
</evidence>
<accession>J7KEM1</accession>
<dbReference type="KEGG" id="vg:14016898"/>
<dbReference type="GeneID" id="14016898"/>
<keyword evidence="2" id="KW-0540">Nuclease</keyword>
<sequence>MVETNLVIAKEHLLTRYNVDETLIDEYLTICGRYDCNGEWHHILPTSIFIEFESFEIYPWNKAKLSYIDHCRAHLALARATNDPKAWAGISAIVNLKGTQSTRKDFDCDELKSILAEATLNYRGELHHNTGTIRARGSNNPRYGSKHTAESRAKMSLALKGLKRSDEAKRNMSIAFTGLTHQRTGARWNSEKEDLYNLWVESGKLKKVKFSSWLSTNSIYNYTRNELQNLVKEFAEKGFVPPENKS</sequence>
<feature type="domain" description="Nuclease associated modular" evidence="1">
    <location>
        <begin position="143"/>
        <end position="159"/>
    </location>
</feature>
<dbReference type="GO" id="GO:0004519">
    <property type="term" value="F:endonuclease activity"/>
    <property type="evidence" value="ECO:0007669"/>
    <property type="project" value="UniProtKB-KW"/>
</dbReference>
<dbReference type="Proteomes" id="UP000003289">
    <property type="component" value="Segment"/>
</dbReference>
<dbReference type="Pfam" id="PF07460">
    <property type="entry name" value="NUMOD3"/>
    <property type="match status" value="1"/>
</dbReference>
<organism evidence="2 3">
    <name type="scientific">Aeromonas phage Aes508</name>
    <dbReference type="NCBI Taxonomy" id="1198013"/>
    <lineage>
        <taxon>Viruses</taxon>
        <taxon>Duplodnaviria</taxon>
        <taxon>Heunggongvirae</taxon>
        <taxon>Uroviricota</taxon>
        <taxon>Caudoviricetes</taxon>
        <taxon>Pantevenvirales</taxon>
        <taxon>Straboviridae</taxon>
        <taxon>Tulanevirus</taxon>
        <taxon>Tulanevirus aes508</taxon>
    </lineage>
</organism>
<dbReference type="GO" id="GO:0003677">
    <property type="term" value="F:DNA binding"/>
    <property type="evidence" value="ECO:0007669"/>
    <property type="project" value="InterPro"/>
</dbReference>
<name>J7KEM1_9CAUD</name>
<dbReference type="InterPro" id="IPR003611">
    <property type="entry name" value="NUMOD3"/>
</dbReference>
<dbReference type="SUPFAM" id="SSF64496">
    <property type="entry name" value="DNA-binding domain of intron-encoded endonucleases"/>
    <property type="match status" value="1"/>
</dbReference>
<reference evidence="2 3" key="1">
    <citation type="submission" date="2011-07" db="EMBL/GenBank/DDBJ databases">
        <title>Aeromonas salmonicida phage Aes508 complete genome.</title>
        <authorList>
            <person name="Petrov V.M."/>
            <person name="Ratnayaka S."/>
            <person name="Karam J.D."/>
        </authorList>
    </citation>
    <scope>NUCLEOTIDE SEQUENCE [LARGE SCALE GENOMIC DNA]</scope>
</reference>
<evidence type="ECO:0000313" key="2">
    <source>
        <dbReference type="EMBL" id="AFQ97113.1"/>
    </source>
</evidence>
<gene>
    <name evidence="2" type="ORF">Aesp031</name>
</gene>
<dbReference type="SMART" id="SM00496">
    <property type="entry name" value="IENR2"/>
    <property type="match status" value="2"/>
</dbReference>
<dbReference type="EMBL" id="JN377894">
    <property type="protein sequence ID" value="AFQ97113.1"/>
    <property type="molecule type" value="Genomic_DNA"/>
</dbReference>
<proteinExistence type="predicted"/>
<keyword evidence="3" id="KW-1185">Reference proteome</keyword>
<feature type="domain" description="Nuclease associated modular" evidence="1">
    <location>
        <begin position="160"/>
        <end position="176"/>
    </location>
</feature>
<keyword evidence="2" id="KW-0255">Endonuclease</keyword>
<evidence type="ECO:0000313" key="3">
    <source>
        <dbReference type="Proteomes" id="UP000003289"/>
    </source>
</evidence>
<protein>
    <submittedName>
        <fullName evidence="2">Putative homing HNH endonuclease</fullName>
    </submittedName>
</protein>